<feature type="region of interest" description="Disordered" evidence="1">
    <location>
        <begin position="514"/>
        <end position="559"/>
    </location>
</feature>
<dbReference type="RefSeq" id="XP_008082244.1">
    <property type="nucleotide sequence ID" value="XM_008084053.1"/>
</dbReference>
<feature type="region of interest" description="Disordered" evidence="1">
    <location>
        <begin position="1375"/>
        <end position="1403"/>
    </location>
</feature>
<gene>
    <name evidence="3" type="ORF">GLAREA_03800</name>
</gene>
<evidence type="ECO:0000256" key="1">
    <source>
        <dbReference type="SAM" id="MobiDB-lite"/>
    </source>
</evidence>
<dbReference type="OMA" id="WIAGEWW"/>
<evidence type="ECO:0000259" key="2">
    <source>
        <dbReference type="Pfam" id="PF20222"/>
    </source>
</evidence>
<dbReference type="InterPro" id="IPR046488">
    <property type="entry name" value="Sfc3/Tfc3_C"/>
</dbReference>
<feature type="region of interest" description="Disordered" evidence="1">
    <location>
        <begin position="1168"/>
        <end position="1205"/>
    </location>
</feature>
<dbReference type="OrthoDB" id="5403573at2759"/>
<dbReference type="STRING" id="1116229.S3DWU2"/>
<dbReference type="eggNOG" id="ENOG502S2X2">
    <property type="taxonomic scope" value="Eukaryota"/>
</dbReference>
<protein>
    <recommendedName>
        <fullName evidence="2">Transcription factor tau subunit sfc3/Tfc3 C-terminal domain-containing protein</fullName>
    </recommendedName>
</protein>
<organism evidence="3 4">
    <name type="scientific">Glarea lozoyensis (strain ATCC 20868 / MF5171)</name>
    <dbReference type="NCBI Taxonomy" id="1116229"/>
    <lineage>
        <taxon>Eukaryota</taxon>
        <taxon>Fungi</taxon>
        <taxon>Dikarya</taxon>
        <taxon>Ascomycota</taxon>
        <taxon>Pezizomycotina</taxon>
        <taxon>Leotiomycetes</taxon>
        <taxon>Helotiales</taxon>
        <taxon>Helotiaceae</taxon>
        <taxon>Glarea</taxon>
    </lineage>
</organism>
<dbReference type="KEGG" id="glz:GLAREA_03800"/>
<proteinExistence type="predicted"/>
<dbReference type="Proteomes" id="UP000016922">
    <property type="component" value="Unassembled WGS sequence"/>
</dbReference>
<reference evidence="3 4" key="1">
    <citation type="journal article" date="2013" name="BMC Genomics">
        <title>Genomics-driven discovery of the pneumocandin biosynthetic gene cluster in the fungus Glarea lozoyensis.</title>
        <authorList>
            <person name="Chen L."/>
            <person name="Yue Q."/>
            <person name="Zhang X."/>
            <person name="Xiang M."/>
            <person name="Wang C."/>
            <person name="Li S."/>
            <person name="Che Y."/>
            <person name="Ortiz-Lopez F.J."/>
            <person name="Bills G.F."/>
            <person name="Liu X."/>
            <person name="An Z."/>
        </authorList>
    </citation>
    <scope>NUCLEOTIDE SEQUENCE [LARGE SCALE GENOMIC DNA]</scope>
    <source>
        <strain evidence="4">ATCC 20868 / MF5171</strain>
    </source>
</reference>
<feature type="compositionally biased region" description="Basic and acidic residues" evidence="1">
    <location>
        <begin position="917"/>
        <end position="933"/>
    </location>
</feature>
<dbReference type="Pfam" id="PF20222">
    <property type="entry name" value="DUF6581"/>
    <property type="match status" value="1"/>
</dbReference>
<feature type="region of interest" description="Disordered" evidence="1">
    <location>
        <begin position="688"/>
        <end position="712"/>
    </location>
</feature>
<feature type="domain" description="Transcription factor tau subunit sfc3/Tfc3 C-terminal" evidence="2">
    <location>
        <begin position="1672"/>
        <end position="2082"/>
    </location>
</feature>
<feature type="region of interest" description="Disordered" evidence="1">
    <location>
        <begin position="130"/>
        <end position="239"/>
    </location>
</feature>
<feature type="compositionally biased region" description="Polar residues" evidence="1">
    <location>
        <begin position="1379"/>
        <end position="1398"/>
    </location>
</feature>
<dbReference type="GeneID" id="19462855"/>
<dbReference type="HOGENOM" id="CLU_235724_0_0_1"/>
<feature type="region of interest" description="Disordered" evidence="1">
    <location>
        <begin position="898"/>
        <end position="954"/>
    </location>
</feature>
<evidence type="ECO:0000313" key="3">
    <source>
        <dbReference type="EMBL" id="EPE30833.1"/>
    </source>
</evidence>
<feature type="compositionally biased region" description="Basic and acidic residues" evidence="1">
    <location>
        <begin position="696"/>
        <end position="710"/>
    </location>
</feature>
<feature type="compositionally biased region" description="Basic and acidic residues" evidence="1">
    <location>
        <begin position="217"/>
        <end position="229"/>
    </location>
</feature>
<feature type="compositionally biased region" description="Polar residues" evidence="1">
    <location>
        <begin position="131"/>
        <end position="141"/>
    </location>
</feature>
<feature type="compositionally biased region" description="Basic residues" evidence="1">
    <location>
        <begin position="160"/>
        <end position="170"/>
    </location>
</feature>
<feature type="compositionally biased region" description="Polar residues" evidence="1">
    <location>
        <begin position="514"/>
        <end position="558"/>
    </location>
</feature>
<feature type="compositionally biased region" description="Low complexity" evidence="1">
    <location>
        <begin position="1168"/>
        <end position="1178"/>
    </location>
</feature>
<keyword evidence="4" id="KW-1185">Reference proteome</keyword>
<evidence type="ECO:0000313" key="4">
    <source>
        <dbReference type="Proteomes" id="UP000016922"/>
    </source>
</evidence>
<dbReference type="EMBL" id="KE145363">
    <property type="protein sequence ID" value="EPE30833.1"/>
    <property type="molecule type" value="Genomic_DNA"/>
</dbReference>
<name>S3DWU2_GLAL2</name>
<accession>S3DWU2</accession>
<sequence>MAHSGGKILEGLLRAVAAAGVEGISIANLFSLLDRDFSSESYDKSLLWQNVLDSNKVAFVDEDGSKASTELHDILDVGLGGNKIKAFISHVARSAQATLLLPVGPVGGEESAKPDPTLYHGSCATNVDLLPSTSVSDTQSQHGDKYVEPLTSLKDPPSMPRKKRGRPPKKRAAEFVSSSSVAFPETRKPTAHGPGNERADQTTAISIDGAYLVSASHGDDKRQESDCHPQRSKASRTGVIADQTPWISEEAHQPHPLPSVSLLGGMQSKDGGSESETLIVRFRSSKFQNPLWLEENVGSWHAAYADILTAAVIKKQDQSIARRARGISKSGQIHSRVLPLAQDVAELPPGLCSRSRSFPLAVEMGASQDIVAFATDHFTSAPNTRHVNANLVSLEPATALGTEQGQADGFTKHGAHLTAVTLLEGRRDLKSGIQYDALTTNLLNGNQDLPPTKSSLISASRIPEYSSQQASPYTVVASSSEHKNPHDMVARPATGYIIQPSTTMKSAVLQGNFYKSTSQSPKPQRNSPCGPLSSISNSLSQGVTSPSHYKSPYTSVGLSHQVKPPFEEVTGASHDMIQKHKARNFILPPNGRPNVTGKVVSSTEQQNLLTGVTGEQSYDGSSVSYQTLGLETMQNAKQQSNADLPNLCDLDVISNDSTRNPESAYVAPSANVGYFVRGIRDATGLLKANSQSPAQHDSDTPISKEQREVSRSAAVSQVYEQSEAANRDAAIAHAQSHSLLPSHLQRLTSYYESSVGNLVLSLDNTIVEFFGLTQRPPELPLFESHVSEIADYPTISARNSYPLHLFIKKKQDFKICTHHFQYASTAEGSETAAVMRQKLITAMIVQNLRDTTAASELEDVDQRISKPWPCKKCGRRFKNDIGLKYHLTVAKGACNPNWSPPLGDVRKTPRPRKVSTRPKEGAPKRNSPKDSPRLSRAARTLRKPSRIEPSENECLSSEDSVFEWAERTAAQTAVPSNTYRWYKNLPKEVLLLEELAVDIKSAASILGVRVEDRPVLNLSTLLEIQERILELVRGNGGLFPGEKGLWIAMVSLWLKSRGPLTEPLENLPESKFCKQALDQLVDCGRLLRSTFEFKDNGKSKRTVSRSFVHEPGFDLTSPLVGSFKTYTVEALPDLYVPSQFTLPPDVMNKLQTNARGISVVDKDTDVSVSESASEYDSSGGPRSTIGDQYVTSKRRSTAQKTPRVSAVGDLQTIPNRVPYNRRPRSASFKAAAAAILKARWDSARAQGLNSLHPDRGPDFKPKRIRNAPTRKIGFENGYRPRKPTQLPASREAPDLSIMNALDPVKTVWPWATQIESSDRPPMLASNLKDTGIIRLPEPLTILQAIDGTWSAKPPGHGAGFVPSSLEIDSHIGGRRLRPATSTNQTGGNHLPFGSSNKQQENDPAYPKRILRPQSSAISSPLNPMINSSNISYHPEASEQLAWTHKRKKIRSEPEEPASIKTDVNFLGNPLLGTKSLQPNTFPARKLQATGSVKERADLKAENPGLRSLPPWFGLGFSVPLNDTVISDCPSRYDSVQFSASRKTTGSSHLDECSWEFDGWSIPCGRNFNVKWSKKHNWTMETIPYEELIDCDEIIEDSLSPRHKGGSQNENPLRSKTHACSTEMKFSMKRVQTAAPEDFDGILDRSGEASSRFVVEVTRNRLGPAGSNTAHVLARMNHDFERRFSATCIAVLVLAGGLESEIDFLLVNRIFPEFDVAFLRKRWENLQATNSAAISSMIQEFQCLFSAAYEAGEIPIINYNCLLDYDWDALVMWMMEKLNLNLTKKLVDFPSKRALIHDNFQLTEGYPDKTEKQKDMLFDRRLTDSHRWACLATGAKSLTVPQIGVGTTFDINELSIARTWVRATALTPHADWDQSFAAAKLGTLSLELVEQACESLVEERILVHRAKGRSIPGRAYACTDFFKSKFDRPIPLKRFVDAWNYKQQLDLMLSQNSKPIQVPKNASDGMMMCITSLQASSQLRTLPLDQTVDETFGADSGNDVVKSSRSAHFDVDLYPTPFYSFNTADPLLTKLKLSSPPLTYKGSALPAWTSITGSLNPEIWRMAVNVVSQTVAQRAGITTECITAALNPVLERWEIVLLMDWGEKVGLFARLDPDVEGWNVGRSWWLLLGYLQDSLL</sequence>